<feature type="chain" id="PRO_5031047884" evidence="7">
    <location>
        <begin position="24"/>
        <end position="213"/>
    </location>
</feature>
<evidence type="ECO:0000259" key="8">
    <source>
        <dbReference type="Pfam" id="PF04234"/>
    </source>
</evidence>
<keyword evidence="6" id="KW-1133">Transmembrane helix</keyword>
<comment type="caution">
    <text evidence="9">The sequence shown here is derived from an EMBL/GenBank/DDBJ whole genome shotgun (WGS) entry which is preliminary data.</text>
</comment>
<dbReference type="AlphaFoldDB" id="A0A7W9MFP1"/>
<dbReference type="PANTHER" id="PTHR34820">
    <property type="entry name" value="INNER MEMBRANE PROTEIN YEBZ"/>
    <property type="match status" value="1"/>
</dbReference>
<proteinExistence type="predicted"/>
<feature type="compositionally biased region" description="Low complexity" evidence="5">
    <location>
        <begin position="120"/>
        <end position="174"/>
    </location>
</feature>
<dbReference type="GO" id="GO:0046688">
    <property type="term" value="P:response to copper ion"/>
    <property type="evidence" value="ECO:0007669"/>
    <property type="project" value="InterPro"/>
</dbReference>
<keyword evidence="10" id="KW-1185">Reference proteome</keyword>
<organism evidence="9 10">
    <name type="scientific">Streptosporangium becharense</name>
    <dbReference type="NCBI Taxonomy" id="1816182"/>
    <lineage>
        <taxon>Bacteria</taxon>
        <taxon>Bacillati</taxon>
        <taxon>Actinomycetota</taxon>
        <taxon>Actinomycetes</taxon>
        <taxon>Streptosporangiales</taxon>
        <taxon>Streptosporangiaceae</taxon>
        <taxon>Streptosporangium</taxon>
    </lineage>
</organism>
<evidence type="ECO:0000256" key="4">
    <source>
        <dbReference type="ARBA" id="ARBA00023008"/>
    </source>
</evidence>
<keyword evidence="6" id="KW-0472">Membrane</keyword>
<comment type="subcellular location">
    <subcellularLocation>
        <location evidence="1">Cell envelope</location>
    </subcellularLocation>
</comment>
<dbReference type="Proteomes" id="UP000540685">
    <property type="component" value="Unassembled WGS sequence"/>
</dbReference>
<keyword evidence="3 7" id="KW-0732">Signal</keyword>
<evidence type="ECO:0000256" key="1">
    <source>
        <dbReference type="ARBA" id="ARBA00004196"/>
    </source>
</evidence>
<name>A0A7W9MFP1_9ACTN</name>
<keyword evidence="6" id="KW-0812">Transmembrane</keyword>
<dbReference type="SUPFAM" id="SSF81296">
    <property type="entry name" value="E set domains"/>
    <property type="match status" value="1"/>
</dbReference>
<feature type="transmembrane region" description="Helical" evidence="6">
    <location>
        <begin position="187"/>
        <end position="207"/>
    </location>
</feature>
<dbReference type="InterPro" id="IPR014756">
    <property type="entry name" value="Ig_E-set"/>
</dbReference>
<dbReference type="InterPro" id="IPR007348">
    <property type="entry name" value="CopC_dom"/>
</dbReference>
<gene>
    <name evidence="9" type="ORF">F4562_001580</name>
</gene>
<dbReference type="GO" id="GO:0042597">
    <property type="term" value="C:periplasmic space"/>
    <property type="evidence" value="ECO:0007669"/>
    <property type="project" value="InterPro"/>
</dbReference>
<evidence type="ECO:0000313" key="9">
    <source>
        <dbReference type="EMBL" id="MBB5818518.1"/>
    </source>
</evidence>
<dbReference type="InterPro" id="IPR032694">
    <property type="entry name" value="CopC/D"/>
</dbReference>
<keyword evidence="2" id="KW-0479">Metal-binding</keyword>
<protein>
    <submittedName>
        <fullName evidence="9">Methionine-rich copper-binding protein CopC</fullName>
    </submittedName>
</protein>
<dbReference type="InterPro" id="IPR014755">
    <property type="entry name" value="Cu-Rt/internalin_Ig-like"/>
</dbReference>
<dbReference type="EMBL" id="JACHMP010000001">
    <property type="protein sequence ID" value="MBB5818518.1"/>
    <property type="molecule type" value="Genomic_DNA"/>
</dbReference>
<evidence type="ECO:0000256" key="2">
    <source>
        <dbReference type="ARBA" id="ARBA00022723"/>
    </source>
</evidence>
<evidence type="ECO:0000256" key="6">
    <source>
        <dbReference type="SAM" id="Phobius"/>
    </source>
</evidence>
<dbReference type="GO" id="GO:0005886">
    <property type="term" value="C:plasma membrane"/>
    <property type="evidence" value="ECO:0007669"/>
    <property type="project" value="TreeGrafter"/>
</dbReference>
<evidence type="ECO:0000256" key="5">
    <source>
        <dbReference type="SAM" id="MobiDB-lite"/>
    </source>
</evidence>
<dbReference type="GO" id="GO:0030313">
    <property type="term" value="C:cell envelope"/>
    <property type="evidence" value="ECO:0007669"/>
    <property type="project" value="UniProtKB-SubCell"/>
</dbReference>
<sequence length="213" mass="21301">MKTSPVAVILALLAAFVLGTAFASPALAHDRLKSSDPAKGTEVESLSEVKLTFTASVRFPAVVVRSGDDSWQEGKATTDGPVVVQKVREGLPPGEYVIAYRVVSSDGHPIEGEIPFTLKGSAEATPSPSSPEAAGSVSAPPAQSPAAGPAESPAATGPAGGTPDAAISPAPAARAADEPGSSGGVPAWAWVVVGGLTGVGIGLFLSMRNKKRP</sequence>
<evidence type="ECO:0000256" key="7">
    <source>
        <dbReference type="SAM" id="SignalP"/>
    </source>
</evidence>
<dbReference type="Gene3D" id="2.60.40.1220">
    <property type="match status" value="1"/>
</dbReference>
<feature type="domain" description="CopC" evidence="8">
    <location>
        <begin position="29"/>
        <end position="118"/>
    </location>
</feature>
<dbReference type="Pfam" id="PF04234">
    <property type="entry name" value="CopC"/>
    <property type="match status" value="1"/>
</dbReference>
<keyword evidence="4" id="KW-0186">Copper</keyword>
<reference evidence="9 10" key="1">
    <citation type="submission" date="2020-08" db="EMBL/GenBank/DDBJ databases">
        <title>Sequencing the genomes of 1000 actinobacteria strains.</title>
        <authorList>
            <person name="Klenk H.-P."/>
        </authorList>
    </citation>
    <scope>NUCLEOTIDE SEQUENCE [LARGE SCALE GENOMIC DNA]</scope>
    <source>
        <strain evidence="9 10">DSM 46887</strain>
    </source>
</reference>
<dbReference type="RefSeq" id="WP_184542073.1">
    <property type="nucleotide sequence ID" value="NZ_JACHMP010000001.1"/>
</dbReference>
<dbReference type="GO" id="GO:0005507">
    <property type="term" value="F:copper ion binding"/>
    <property type="evidence" value="ECO:0007669"/>
    <property type="project" value="InterPro"/>
</dbReference>
<evidence type="ECO:0000313" key="10">
    <source>
        <dbReference type="Proteomes" id="UP000540685"/>
    </source>
</evidence>
<feature type="region of interest" description="Disordered" evidence="5">
    <location>
        <begin position="119"/>
        <end position="184"/>
    </location>
</feature>
<feature type="signal peptide" evidence="7">
    <location>
        <begin position="1"/>
        <end position="23"/>
    </location>
</feature>
<evidence type="ECO:0000256" key="3">
    <source>
        <dbReference type="ARBA" id="ARBA00022729"/>
    </source>
</evidence>
<accession>A0A7W9MFP1</accession>
<dbReference type="GO" id="GO:0006825">
    <property type="term" value="P:copper ion transport"/>
    <property type="evidence" value="ECO:0007669"/>
    <property type="project" value="InterPro"/>
</dbReference>
<dbReference type="PANTHER" id="PTHR34820:SF4">
    <property type="entry name" value="INNER MEMBRANE PROTEIN YEBZ"/>
    <property type="match status" value="1"/>
</dbReference>